<evidence type="ECO:0000256" key="1">
    <source>
        <dbReference type="ARBA" id="ARBA00001968"/>
    </source>
</evidence>
<dbReference type="AlphaFoldDB" id="A0A849I8G7"/>
<dbReference type="PANTHER" id="PTHR43213">
    <property type="entry name" value="BIFUNCTIONAL DTTP/UTP PYROPHOSPHATASE/METHYLTRANSFERASE PROTEIN-RELATED"/>
    <property type="match status" value="1"/>
</dbReference>
<comment type="catalytic activity">
    <reaction evidence="4">
        <text>a 2'-deoxyribonucleoside 5'-triphosphate + H2O = a 2'-deoxyribonucleoside 5'-phosphate + diphosphate + H(+)</text>
        <dbReference type="Rhea" id="RHEA:44644"/>
        <dbReference type="ChEBI" id="CHEBI:15377"/>
        <dbReference type="ChEBI" id="CHEBI:15378"/>
        <dbReference type="ChEBI" id="CHEBI:33019"/>
        <dbReference type="ChEBI" id="CHEBI:61560"/>
        <dbReference type="ChEBI" id="CHEBI:65317"/>
        <dbReference type="EC" id="3.6.1.9"/>
    </reaction>
</comment>
<dbReference type="InterPro" id="IPR029001">
    <property type="entry name" value="ITPase-like_fam"/>
</dbReference>
<dbReference type="GO" id="GO:0009117">
    <property type="term" value="P:nucleotide metabolic process"/>
    <property type="evidence" value="ECO:0007669"/>
    <property type="project" value="UniProtKB-KW"/>
</dbReference>
<gene>
    <name evidence="5" type="primary">maf</name>
    <name evidence="5" type="ORF">HJG44_14970</name>
</gene>
<evidence type="ECO:0000256" key="2">
    <source>
        <dbReference type="ARBA" id="ARBA00022801"/>
    </source>
</evidence>
<comment type="subcellular location">
    <subcellularLocation>
        <location evidence="4">Cytoplasm</location>
    </subcellularLocation>
</comment>
<dbReference type="InterPro" id="IPR003697">
    <property type="entry name" value="Maf-like"/>
</dbReference>
<dbReference type="Pfam" id="PF02545">
    <property type="entry name" value="Maf"/>
    <property type="match status" value="1"/>
</dbReference>
<dbReference type="NCBIfam" id="TIGR00172">
    <property type="entry name" value="maf"/>
    <property type="match status" value="1"/>
</dbReference>
<comment type="caution">
    <text evidence="4">Lacks conserved residue(s) required for the propagation of feature annotation.</text>
</comment>
<evidence type="ECO:0000313" key="5">
    <source>
        <dbReference type="EMBL" id="NNM73688.1"/>
    </source>
</evidence>
<reference evidence="5 6" key="1">
    <citation type="submission" date="2020-04" db="EMBL/GenBank/DDBJ databases">
        <title>Enterovirga sp. isolate from soil.</title>
        <authorList>
            <person name="Chea S."/>
            <person name="Kim D.-U."/>
        </authorList>
    </citation>
    <scope>NUCLEOTIDE SEQUENCE [LARGE SCALE GENOMIC DNA]</scope>
    <source>
        <strain evidence="5 6">DB1703</strain>
    </source>
</reference>
<dbReference type="Proteomes" id="UP000564885">
    <property type="component" value="Unassembled WGS sequence"/>
</dbReference>
<protein>
    <recommendedName>
        <fullName evidence="4">Nucleoside triphosphate pyrophosphatase</fullName>
        <ecNumber evidence="4">3.6.1.9</ecNumber>
    </recommendedName>
    <alternativeName>
        <fullName evidence="4">Nucleotide pyrophosphatase</fullName>
        <shortName evidence="4">Nucleotide PPase</shortName>
    </alternativeName>
</protein>
<dbReference type="HAMAP" id="MF_00528">
    <property type="entry name" value="Maf"/>
    <property type="match status" value="1"/>
</dbReference>
<dbReference type="EC" id="3.6.1.9" evidence="4"/>
<comment type="cofactor">
    <cofactor evidence="1 4">
        <name>a divalent metal cation</name>
        <dbReference type="ChEBI" id="CHEBI:60240"/>
    </cofactor>
</comment>
<dbReference type="RefSeq" id="WP_171219186.1">
    <property type="nucleotide sequence ID" value="NZ_JABEPP010000004.1"/>
</dbReference>
<keyword evidence="3 4" id="KW-0546">Nucleotide metabolism</keyword>
<keyword evidence="4" id="KW-0963">Cytoplasm</keyword>
<evidence type="ECO:0000313" key="6">
    <source>
        <dbReference type="Proteomes" id="UP000564885"/>
    </source>
</evidence>
<evidence type="ECO:0000256" key="4">
    <source>
        <dbReference type="HAMAP-Rule" id="MF_00528"/>
    </source>
</evidence>
<organism evidence="5 6">
    <name type="scientific">Enterovirga aerilata</name>
    <dbReference type="NCBI Taxonomy" id="2730920"/>
    <lineage>
        <taxon>Bacteria</taxon>
        <taxon>Pseudomonadati</taxon>
        <taxon>Pseudomonadota</taxon>
        <taxon>Alphaproteobacteria</taxon>
        <taxon>Hyphomicrobiales</taxon>
        <taxon>Methylobacteriaceae</taxon>
        <taxon>Enterovirga</taxon>
    </lineage>
</organism>
<dbReference type="PIRSF" id="PIRSF006305">
    <property type="entry name" value="Maf"/>
    <property type="match status" value="1"/>
</dbReference>
<dbReference type="Gene3D" id="3.90.950.10">
    <property type="match status" value="1"/>
</dbReference>
<comment type="function">
    <text evidence="4">Nucleoside triphosphate pyrophosphatase. May have a dual role in cell division arrest and in preventing the incorporation of modified nucleotides into cellular nucleic acids.</text>
</comment>
<keyword evidence="6" id="KW-1185">Reference proteome</keyword>
<dbReference type="CDD" id="cd00555">
    <property type="entry name" value="Maf"/>
    <property type="match status" value="1"/>
</dbReference>
<dbReference type="GO" id="GO:0005737">
    <property type="term" value="C:cytoplasm"/>
    <property type="evidence" value="ECO:0007669"/>
    <property type="project" value="UniProtKB-SubCell"/>
</dbReference>
<comment type="catalytic activity">
    <reaction evidence="4">
        <text>a ribonucleoside 5'-triphosphate + H2O = a ribonucleoside 5'-phosphate + diphosphate + H(+)</text>
        <dbReference type="Rhea" id="RHEA:23996"/>
        <dbReference type="ChEBI" id="CHEBI:15377"/>
        <dbReference type="ChEBI" id="CHEBI:15378"/>
        <dbReference type="ChEBI" id="CHEBI:33019"/>
        <dbReference type="ChEBI" id="CHEBI:58043"/>
        <dbReference type="ChEBI" id="CHEBI:61557"/>
        <dbReference type="EC" id="3.6.1.9"/>
    </reaction>
</comment>
<dbReference type="GO" id="GO:0047429">
    <property type="term" value="F:nucleoside triphosphate diphosphatase activity"/>
    <property type="evidence" value="ECO:0007669"/>
    <property type="project" value="UniProtKB-EC"/>
</dbReference>
<evidence type="ECO:0000256" key="3">
    <source>
        <dbReference type="ARBA" id="ARBA00023080"/>
    </source>
</evidence>
<dbReference type="PANTHER" id="PTHR43213:SF5">
    <property type="entry name" value="BIFUNCTIONAL DTTP_UTP PYROPHOSPHATASE_METHYLTRANSFERASE PROTEIN-RELATED"/>
    <property type="match status" value="1"/>
</dbReference>
<comment type="caution">
    <text evidence="5">The sequence shown here is derived from an EMBL/GenBank/DDBJ whole genome shotgun (WGS) entry which is preliminary data.</text>
</comment>
<feature type="active site" description="Proton acceptor" evidence="4">
    <location>
        <position position="81"/>
    </location>
</feature>
<name>A0A849I8G7_9HYPH</name>
<comment type="similarity">
    <text evidence="4">Belongs to the Maf family.</text>
</comment>
<accession>A0A849I8G7</accession>
<dbReference type="EMBL" id="JABEPP010000004">
    <property type="protein sequence ID" value="NNM73688.1"/>
    <property type="molecule type" value="Genomic_DNA"/>
</dbReference>
<sequence length="204" mass="21289">MAVLWRGRAPLLLASTSRVRRKLLEGAGIPVEAVAPGVDERALQHSIGPGVAAGDLAAHLAGAKAEAVARQHPDRVVIGADQVLAFEAECLGKPGTREAARRQLARLAGRSHVLHSAVALAVDGQVRGTAIETARLTLRDLDDAAIALYVEAAGEAALHSAGGYEIEGLGIHLFSRVEGEHSTILGLPLLPTLAMLRELNLLAL</sequence>
<dbReference type="SUPFAM" id="SSF52972">
    <property type="entry name" value="ITPase-like"/>
    <property type="match status" value="1"/>
</dbReference>
<keyword evidence="2 4" id="KW-0378">Hydrolase</keyword>
<proteinExistence type="inferred from homology"/>